<dbReference type="Gene3D" id="3.20.20.140">
    <property type="entry name" value="Metal-dependent hydrolases"/>
    <property type="match status" value="2"/>
</dbReference>
<dbReference type="RefSeq" id="WP_191834724.1">
    <property type="nucleotide sequence ID" value="NZ_CP096596.1"/>
</dbReference>
<sequence>MSATLFRRVTLPAGVRDVAVDRGVITAVGVDLAGDAPGGFEIIDGDGGALIPGLHDHHIHLHALAAASASVQCGPPLVTSSDDLAATLDRAPDLDPAGWVRGVGYVETVAGLLDCTTLDRLHSRRPVRIQHRSGAVWFLNTAAAEAVGLRTAEHPGVERDDSGAPTGRVWRADDWLRERMGHSRPPDLSQVGSELARLGITGVTDATPEVSTESVDALVSSHMNGAVPQRLHLLGVPLDATPDLPPTVTVGPFKIVLADSDLPDFPSLCERIRAAHSRGRGVAAHCVTREALLLLLAAFDEVGRRPDDRIEHGAIIAAETVDELSHTQIAVVTQPGFIAARGDDYLDRLDASDVPDLYRCASLLERGVPLAMSSDAPYGPVDPWEVIAAAANRLTPDGRTVGADEKLDRVTALDRYLTPLSAVGAAPRTVRTGEPADLVLLDDTLESALQTGREALHCTMIRGRIAYRREG</sequence>
<proteinExistence type="predicted"/>
<dbReference type="GO" id="GO:0016810">
    <property type="term" value="F:hydrolase activity, acting on carbon-nitrogen (but not peptide) bonds"/>
    <property type="evidence" value="ECO:0007669"/>
    <property type="project" value="InterPro"/>
</dbReference>
<evidence type="ECO:0000259" key="1">
    <source>
        <dbReference type="Pfam" id="PF07969"/>
    </source>
</evidence>
<dbReference type="PANTHER" id="PTHR22642:SF2">
    <property type="entry name" value="PROTEIN LONG AFTER FAR-RED 3"/>
    <property type="match status" value="1"/>
</dbReference>
<dbReference type="InterPro" id="IPR032466">
    <property type="entry name" value="Metal_Hydrolase"/>
</dbReference>
<evidence type="ECO:0000313" key="3">
    <source>
        <dbReference type="Proteomes" id="UP001185922"/>
    </source>
</evidence>
<dbReference type="Gene3D" id="2.30.40.10">
    <property type="entry name" value="Urease, subunit C, domain 1"/>
    <property type="match status" value="1"/>
</dbReference>
<protein>
    <submittedName>
        <fullName evidence="2">Amidohydrolase family protein</fullName>
    </submittedName>
</protein>
<dbReference type="SUPFAM" id="SSF51338">
    <property type="entry name" value="Composite domain of metallo-dependent hydrolases"/>
    <property type="match status" value="1"/>
</dbReference>
<dbReference type="InterPro" id="IPR011059">
    <property type="entry name" value="Metal-dep_hydrolase_composite"/>
</dbReference>
<organism evidence="2 3">
    <name type="scientific">Gordonia amicalis</name>
    <dbReference type="NCBI Taxonomy" id="89053"/>
    <lineage>
        <taxon>Bacteria</taxon>
        <taxon>Bacillati</taxon>
        <taxon>Actinomycetota</taxon>
        <taxon>Actinomycetes</taxon>
        <taxon>Mycobacteriales</taxon>
        <taxon>Gordoniaceae</taxon>
        <taxon>Gordonia</taxon>
    </lineage>
</organism>
<dbReference type="SUPFAM" id="SSF51556">
    <property type="entry name" value="Metallo-dependent hydrolases"/>
    <property type="match status" value="1"/>
</dbReference>
<accession>A0AAE4R4D6</accession>
<comment type="caution">
    <text evidence="2">The sequence shown here is derived from an EMBL/GenBank/DDBJ whole genome shotgun (WGS) entry which is preliminary data.</text>
</comment>
<gene>
    <name evidence="2" type="ORF">R3Q15_10260</name>
</gene>
<evidence type="ECO:0000313" key="2">
    <source>
        <dbReference type="EMBL" id="MDV6312261.1"/>
    </source>
</evidence>
<dbReference type="Proteomes" id="UP001185922">
    <property type="component" value="Unassembled WGS sequence"/>
</dbReference>
<reference evidence="2" key="1">
    <citation type="submission" date="2023-10" db="EMBL/GenBank/DDBJ databases">
        <title>Development of a sustainable strategy for remediation of hydrocarbon-contaminated territories based on the waste exchange concept.</title>
        <authorList>
            <person name="Krivoruchko A."/>
        </authorList>
    </citation>
    <scope>NUCLEOTIDE SEQUENCE</scope>
    <source>
        <strain evidence="2">IEGM 1279</strain>
    </source>
</reference>
<dbReference type="AlphaFoldDB" id="A0AAE4R4D6"/>
<feature type="domain" description="Amidohydrolase 3" evidence="1">
    <location>
        <begin position="41"/>
        <end position="467"/>
    </location>
</feature>
<dbReference type="InterPro" id="IPR013108">
    <property type="entry name" value="Amidohydro_3"/>
</dbReference>
<dbReference type="EMBL" id="JAWLKH010000008">
    <property type="protein sequence ID" value="MDV6312261.1"/>
    <property type="molecule type" value="Genomic_DNA"/>
</dbReference>
<name>A0AAE4R4D6_9ACTN</name>
<dbReference type="Gene3D" id="3.10.310.70">
    <property type="match status" value="1"/>
</dbReference>
<dbReference type="Pfam" id="PF07969">
    <property type="entry name" value="Amidohydro_3"/>
    <property type="match status" value="1"/>
</dbReference>
<dbReference type="PANTHER" id="PTHR22642">
    <property type="entry name" value="IMIDAZOLONEPROPIONASE"/>
    <property type="match status" value="1"/>
</dbReference>